<feature type="transmembrane region" description="Helical" evidence="1">
    <location>
        <begin position="48"/>
        <end position="68"/>
    </location>
</feature>
<feature type="transmembrane region" description="Helical" evidence="1">
    <location>
        <begin position="174"/>
        <end position="194"/>
    </location>
</feature>
<comment type="caution">
    <text evidence="2">The sequence shown here is derived from an EMBL/GenBank/DDBJ whole genome shotgun (WGS) entry which is preliminary data.</text>
</comment>
<feature type="transmembrane region" description="Helical" evidence="1">
    <location>
        <begin position="234"/>
        <end position="251"/>
    </location>
</feature>
<feature type="transmembrane region" description="Helical" evidence="1">
    <location>
        <begin position="299"/>
        <end position="320"/>
    </location>
</feature>
<dbReference type="AlphaFoldDB" id="A0A849SLY0"/>
<evidence type="ECO:0008006" key="4">
    <source>
        <dbReference type="Google" id="ProtNLM"/>
    </source>
</evidence>
<dbReference type="Proteomes" id="UP000580839">
    <property type="component" value="Unassembled WGS sequence"/>
</dbReference>
<reference evidence="2 3" key="1">
    <citation type="submission" date="2020-04" db="EMBL/GenBank/DDBJ databases">
        <title>Metagenomic profiling of ammonia- and methane-oxidizing microorganisms in a Dutch drinking water treatment plant.</title>
        <authorList>
            <person name="Poghosyan L."/>
            <person name="Leucker S."/>
        </authorList>
    </citation>
    <scope>NUCLEOTIDE SEQUENCE [LARGE SCALE GENOMIC DNA]</scope>
    <source>
        <strain evidence="2">S-RSF-IL-03</strain>
    </source>
</reference>
<feature type="transmembrane region" description="Helical" evidence="1">
    <location>
        <begin position="113"/>
        <end position="136"/>
    </location>
</feature>
<evidence type="ECO:0000313" key="3">
    <source>
        <dbReference type="Proteomes" id="UP000580839"/>
    </source>
</evidence>
<feature type="non-terminal residue" evidence="2">
    <location>
        <position position="1"/>
    </location>
</feature>
<evidence type="ECO:0000256" key="1">
    <source>
        <dbReference type="SAM" id="Phobius"/>
    </source>
</evidence>
<feature type="transmembrane region" description="Helical" evidence="1">
    <location>
        <begin position="206"/>
        <end position="228"/>
    </location>
</feature>
<feature type="transmembrane region" description="Helical" evidence="1">
    <location>
        <begin position="272"/>
        <end position="293"/>
    </location>
</feature>
<feature type="transmembrane region" description="Helical" evidence="1">
    <location>
        <begin position="148"/>
        <end position="168"/>
    </location>
</feature>
<keyword evidence="1" id="KW-0812">Transmembrane</keyword>
<keyword evidence="1" id="KW-1133">Transmembrane helix</keyword>
<accession>A0A849SLY0</accession>
<gene>
    <name evidence="2" type="ORF">HOP12_05465</name>
</gene>
<keyword evidence="1" id="KW-0472">Membrane</keyword>
<sequence length="401" mass="42998">WLWARRASDARGQLARWSWMRRPAAALWLAAGCHAAMAGIVVGEAAPAARAIALLSAVEAIAVLWAGLELVAALPLERPYSEHPGPLRALGPWLPLLLPAAGFAVLWRHADSWMAAAPVRDAALALLALTCVLAMLRAFSRRRWVATLRWLAVADTALAVFLVGLHAVTPSVALVLWLASYGACAALLAGELRGAAPRRREHLQKLWRLAGWSASAALAAPVLLACLFGGRATPIGWVLVPVVSLRAWIAVRRLIEAPERRTVTRHEPLLPLTGIAALLSIALAVGGLLLAWWEGFQAPFPQPLLVLLPPLAGGLAAWQLRGKNESTARAMVESSGPRARALAHGVFVFVTRLERWAVSVIGAIARTLMAPLRDLHTGDAQEYLLLLVGLSIFSLLVAMLQ</sequence>
<proteinExistence type="predicted"/>
<feature type="transmembrane region" description="Helical" evidence="1">
    <location>
        <begin position="89"/>
        <end position="107"/>
    </location>
</feature>
<protein>
    <recommendedName>
        <fullName evidence="4">NADH:quinone oxidoreductase/Mrp antiporter membrane subunit domain-containing protein</fullName>
    </recommendedName>
</protein>
<feature type="transmembrane region" description="Helical" evidence="1">
    <location>
        <begin position="383"/>
        <end position="400"/>
    </location>
</feature>
<evidence type="ECO:0000313" key="2">
    <source>
        <dbReference type="EMBL" id="NOT33604.1"/>
    </source>
</evidence>
<dbReference type="EMBL" id="JABFRW010000055">
    <property type="protein sequence ID" value="NOT33604.1"/>
    <property type="molecule type" value="Genomic_DNA"/>
</dbReference>
<organism evidence="2 3">
    <name type="scientific">Eiseniibacteriota bacterium</name>
    <dbReference type="NCBI Taxonomy" id="2212470"/>
    <lineage>
        <taxon>Bacteria</taxon>
        <taxon>Candidatus Eiseniibacteriota</taxon>
    </lineage>
</organism>
<name>A0A849SLY0_UNCEI</name>